<comment type="subcellular location">
    <subcellularLocation>
        <location evidence="1">Secreted</location>
    </subcellularLocation>
</comment>
<evidence type="ECO:0000256" key="3">
    <source>
        <dbReference type="ARBA" id="ARBA00023316"/>
    </source>
</evidence>
<keyword evidence="6" id="KW-1185">Reference proteome</keyword>
<evidence type="ECO:0000256" key="2">
    <source>
        <dbReference type="ARBA" id="ARBA00022525"/>
    </source>
</evidence>
<feature type="chain" id="PRO_5004658591" description="Pectate lyase superfamily protein domain-containing protein" evidence="4">
    <location>
        <begin position="22"/>
        <end position="113"/>
    </location>
</feature>
<dbReference type="GO" id="GO:0005576">
    <property type="term" value="C:extracellular region"/>
    <property type="evidence" value="ECO:0007669"/>
    <property type="project" value="UniProtKB-SubCell"/>
</dbReference>
<dbReference type="Gramene" id="ERN16624">
    <property type="protein sequence ID" value="ERN16624"/>
    <property type="gene ID" value="AMTR_s00051p00065330"/>
</dbReference>
<dbReference type="Proteomes" id="UP000017836">
    <property type="component" value="Unassembled WGS sequence"/>
</dbReference>
<dbReference type="InterPro" id="IPR011050">
    <property type="entry name" value="Pectin_lyase_fold/virulence"/>
</dbReference>
<evidence type="ECO:0000256" key="1">
    <source>
        <dbReference type="ARBA" id="ARBA00004613"/>
    </source>
</evidence>
<dbReference type="STRING" id="13333.U5D2H7"/>
<keyword evidence="4" id="KW-0732">Signal</keyword>
<dbReference type="EMBL" id="KI392418">
    <property type="protein sequence ID" value="ERN16624.1"/>
    <property type="molecule type" value="Genomic_DNA"/>
</dbReference>
<accession>U5D2H7</accession>
<keyword evidence="2" id="KW-0964">Secreted</keyword>
<dbReference type="PANTHER" id="PTHR31375">
    <property type="match status" value="1"/>
</dbReference>
<feature type="signal peptide" evidence="4">
    <location>
        <begin position="1"/>
        <end position="21"/>
    </location>
</feature>
<dbReference type="Gene3D" id="2.160.20.10">
    <property type="entry name" value="Single-stranded right-handed beta-helix, Pectin lyase-like"/>
    <property type="match status" value="1"/>
</dbReference>
<evidence type="ECO:0008006" key="7">
    <source>
        <dbReference type="Google" id="ProtNLM"/>
    </source>
</evidence>
<protein>
    <recommendedName>
        <fullName evidence="7">Pectate lyase superfamily protein domain-containing protein</fullName>
    </recommendedName>
</protein>
<evidence type="ECO:0000313" key="5">
    <source>
        <dbReference type="EMBL" id="ERN16624.1"/>
    </source>
</evidence>
<dbReference type="AlphaFoldDB" id="U5D2H7"/>
<evidence type="ECO:0000256" key="4">
    <source>
        <dbReference type="SAM" id="SignalP"/>
    </source>
</evidence>
<dbReference type="GO" id="GO:0071555">
    <property type="term" value="P:cell wall organization"/>
    <property type="evidence" value="ECO:0007669"/>
    <property type="project" value="UniProtKB-KW"/>
</dbReference>
<keyword evidence="3" id="KW-0961">Cell wall biogenesis/degradation</keyword>
<dbReference type="OMA" id="ACAWEGE"/>
<dbReference type="HOGENOM" id="CLU_140601_0_0_1"/>
<sequence>MRIWCWIFAFACGAAASAAVAKSPPHGVFNVKEYGAVADGKSDTAQAFLGAWKDACAWKGRSRMVIPEGSFLVGPDEFEGQCPNASPIVVQVKGLVKATIDMSKYLSDKWIVF</sequence>
<organism evidence="5 6">
    <name type="scientific">Amborella trichopoda</name>
    <dbReference type="NCBI Taxonomy" id="13333"/>
    <lineage>
        <taxon>Eukaryota</taxon>
        <taxon>Viridiplantae</taxon>
        <taxon>Streptophyta</taxon>
        <taxon>Embryophyta</taxon>
        <taxon>Tracheophyta</taxon>
        <taxon>Spermatophyta</taxon>
        <taxon>Magnoliopsida</taxon>
        <taxon>Amborellales</taxon>
        <taxon>Amborellaceae</taxon>
        <taxon>Amborella</taxon>
    </lineage>
</organism>
<reference evidence="6" key="1">
    <citation type="journal article" date="2013" name="Science">
        <title>The Amborella genome and the evolution of flowering plants.</title>
        <authorList>
            <consortium name="Amborella Genome Project"/>
        </authorList>
    </citation>
    <scope>NUCLEOTIDE SEQUENCE [LARGE SCALE GENOMIC DNA]</scope>
</reference>
<evidence type="ECO:0000313" key="6">
    <source>
        <dbReference type="Proteomes" id="UP000017836"/>
    </source>
</evidence>
<gene>
    <name evidence="5" type="ORF">AMTR_s00051p00065330</name>
</gene>
<name>U5D2H7_AMBTC</name>
<proteinExistence type="predicted"/>
<dbReference type="InterPro" id="IPR012334">
    <property type="entry name" value="Pectin_lyas_fold"/>
</dbReference>
<dbReference type="SUPFAM" id="SSF51126">
    <property type="entry name" value="Pectin lyase-like"/>
    <property type="match status" value="1"/>
</dbReference>